<proteinExistence type="predicted"/>
<protein>
    <submittedName>
        <fullName evidence="1">Uncharacterized protein</fullName>
    </submittedName>
</protein>
<name>A0A0A0BD38_9GAMM</name>
<comment type="caution">
    <text evidence="1">The sequence shown here is derived from an EMBL/GenBank/DDBJ whole genome shotgun (WGS) entry which is preliminary data.</text>
</comment>
<dbReference type="AlphaFoldDB" id="A0A0A0BD38"/>
<dbReference type="EMBL" id="JRQD01000004">
    <property type="protein sequence ID" value="KGM06488.1"/>
    <property type="molecule type" value="Genomic_DNA"/>
</dbReference>
<sequence length="167" mass="19207">MSDPTDVINCHHELQQTLSSLLARYDIEVISLADTDTIPGSFFGEREAGLIGHQLYLRQDTPVHSALHEACHYICMDPERRQALHTDAEGDFDEENGVCYLQIVLAGFVTKLGRARMLRDMDRWGYTFRLGSAKAWFENDAEDAHAWLIKHDIIDHKQMPTWHLRQS</sequence>
<accession>A0A0A0BD38</accession>
<organism evidence="1 2">
    <name type="scientific">Methylophaga thiooxydans</name>
    <dbReference type="NCBI Taxonomy" id="392484"/>
    <lineage>
        <taxon>Bacteria</taxon>
        <taxon>Pseudomonadati</taxon>
        <taxon>Pseudomonadota</taxon>
        <taxon>Gammaproteobacteria</taxon>
        <taxon>Thiotrichales</taxon>
        <taxon>Piscirickettsiaceae</taxon>
        <taxon>Methylophaga</taxon>
    </lineage>
</organism>
<dbReference type="RefSeq" id="WP_036314571.1">
    <property type="nucleotide sequence ID" value="NZ_JADFAB010000025.1"/>
</dbReference>
<gene>
    <name evidence="1" type="ORF">LP43_1710</name>
</gene>
<dbReference type="Proteomes" id="UP000029999">
    <property type="component" value="Unassembled WGS sequence"/>
</dbReference>
<evidence type="ECO:0000313" key="1">
    <source>
        <dbReference type="EMBL" id="KGM06488.1"/>
    </source>
</evidence>
<dbReference type="STRING" id="392484.LP43_1710"/>
<reference evidence="1 2" key="1">
    <citation type="submission" date="2014-09" db="EMBL/GenBank/DDBJ databases">
        <authorList>
            <person name="Grob C."/>
            <person name="Taubert M."/>
            <person name="Howat A.M."/>
            <person name="Burns O.J."/>
            <person name="Dixon J.L."/>
            <person name="Chen Y."/>
            <person name="Murrell J.C."/>
        </authorList>
    </citation>
    <scope>NUCLEOTIDE SEQUENCE [LARGE SCALE GENOMIC DNA]</scope>
    <source>
        <strain evidence="1">L4</strain>
    </source>
</reference>
<evidence type="ECO:0000313" key="2">
    <source>
        <dbReference type="Proteomes" id="UP000029999"/>
    </source>
</evidence>